<feature type="compositionally biased region" description="Polar residues" evidence="1">
    <location>
        <begin position="13"/>
        <end position="38"/>
    </location>
</feature>
<proteinExistence type="predicted"/>
<gene>
    <name evidence="2" type="ORF">PLANPX_5194</name>
</gene>
<evidence type="ECO:0000313" key="2">
    <source>
        <dbReference type="EMBL" id="BBO35582.1"/>
    </source>
</evidence>
<name>A0A5K7XHQ9_9BACT</name>
<reference evidence="3" key="1">
    <citation type="submission" date="2019-10" db="EMBL/GenBank/DDBJ databases">
        <title>Lacipirellula parvula gen. nov., sp. nov., representing a lineage of planctomycetes widespread in freshwater anoxic habitats, and description of the family Lacipirellulaceae.</title>
        <authorList>
            <person name="Dedysh S.N."/>
            <person name="Kulichevskaya I.S."/>
            <person name="Beletsky A.V."/>
            <person name="Rakitin A.L."/>
            <person name="Mardanov A.V."/>
            <person name="Ivanova A.A."/>
            <person name="Saltykova V.X."/>
            <person name="Rijpstra W.I.C."/>
            <person name="Sinninghe Damste J.S."/>
            <person name="Ravin N.V."/>
        </authorList>
    </citation>
    <scope>NUCLEOTIDE SEQUENCE [LARGE SCALE GENOMIC DNA]</scope>
    <source>
        <strain evidence="3">PX69</strain>
    </source>
</reference>
<dbReference type="EMBL" id="AP021861">
    <property type="protein sequence ID" value="BBO35582.1"/>
    <property type="molecule type" value="Genomic_DNA"/>
</dbReference>
<sequence>MPFYSPSCEPLNDNGSKSRTETPATQATRLSRSNTNGIPTEVRLGERGT</sequence>
<evidence type="ECO:0000256" key="1">
    <source>
        <dbReference type="SAM" id="MobiDB-lite"/>
    </source>
</evidence>
<organism evidence="2 3">
    <name type="scientific">Lacipirellula parvula</name>
    <dbReference type="NCBI Taxonomy" id="2650471"/>
    <lineage>
        <taxon>Bacteria</taxon>
        <taxon>Pseudomonadati</taxon>
        <taxon>Planctomycetota</taxon>
        <taxon>Planctomycetia</taxon>
        <taxon>Pirellulales</taxon>
        <taxon>Lacipirellulaceae</taxon>
        <taxon>Lacipirellula</taxon>
    </lineage>
</organism>
<accession>A0A5K7XHQ9</accession>
<dbReference type="KEGG" id="lpav:PLANPX_5194"/>
<evidence type="ECO:0000313" key="3">
    <source>
        <dbReference type="Proteomes" id="UP000326837"/>
    </source>
</evidence>
<protein>
    <submittedName>
        <fullName evidence="2">Uncharacterized protein</fullName>
    </submittedName>
</protein>
<dbReference type="Proteomes" id="UP000326837">
    <property type="component" value="Chromosome"/>
</dbReference>
<feature type="region of interest" description="Disordered" evidence="1">
    <location>
        <begin position="1"/>
        <end position="49"/>
    </location>
</feature>
<dbReference type="AlphaFoldDB" id="A0A5K7XHQ9"/>
<keyword evidence="3" id="KW-1185">Reference proteome</keyword>